<evidence type="ECO:0000313" key="1">
    <source>
        <dbReference type="EMBL" id="GAF69440.1"/>
    </source>
</evidence>
<sequence length="352" mass="39886">TVTDDEDDIAKVEFKMPHRTLGTKTITVLADPGQTTFQATFEMDDLRDDGGELEIVATDNYEHESAVRTIEILTTAPPSWWDDKSWVYDQQVSWSGSQARYTFKCWVPDNPRLNYDYPIDAGSLFGTLENHFESDIEVEEHFNIDESPVWWDYSAKGVLNLTVLSQELLDQEYGGSAKEYDGEPVPSYDRNLRYYRMTSPEENLFEFSIEGPSYDYRGIIWAGLIPVSYHAGLSTEVGFEVNLTVGADLRSDLKVNTFRITPVPEFSIEFDMFCEIYEGAAKLGFRSTPTMSVDLPVWYQFGEPGTVGIDPCLQFWVDYTCYGSVAWGALEGDLFSDSYPKPPYEHPGGCAD</sequence>
<protein>
    <submittedName>
        <fullName evidence="1">Uncharacterized protein</fullName>
    </submittedName>
</protein>
<organism evidence="1">
    <name type="scientific">marine sediment metagenome</name>
    <dbReference type="NCBI Taxonomy" id="412755"/>
    <lineage>
        <taxon>unclassified sequences</taxon>
        <taxon>metagenomes</taxon>
        <taxon>ecological metagenomes</taxon>
    </lineage>
</organism>
<comment type="caution">
    <text evidence="1">The sequence shown here is derived from an EMBL/GenBank/DDBJ whole genome shotgun (WGS) entry which is preliminary data.</text>
</comment>
<gene>
    <name evidence="1" type="ORF">S01H1_17139</name>
</gene>
<dbReference type="EMBL" id="BARS01009069">
    <property type="protein sequence ID" value="GAF69440.1"/>
    <property type="molecule type" value="Genomic_DNA"/>
</dbReference>
<name>X0T057_9ZZZZ</name>
<accession>X0T057</accession>
<dbReference type="AlphaFoldDB" id="X0T057"/>
<proteinExistence type="predicted"/>
<feature type="non-terminal residue" evidence="1">
    <location>
        <position position="1"/>
    </location>
</feature>
<reference evidence="1" key="1">
    <citation type="journal article" date="2014" name="Front. Microbiol.">
        <title>High frequency of phylogenetically diverse reductive dehalogenase-homologous genes in deep subseafloor sedimentary metagenomes.</title>
        <authorList>
            <person name="Kawai M."/>
            <person name="Futagami T."/>
            <person name="Toyoda A."/>
            <person name="Takaki Y."/>
            <person name="Nishi S."/>
            <person name="Hori S."/>
            <person name="Arai W."/>
            <person name="Tsubouchi T."/>
            <person name="Morono Y."/>
            <person name="Uchiyama I."/>
            <person name="Ito T."/>
            <person name="Fujiyama A."/>
            <person name="Inagaki F."/>
            <person name="Takami H."/>
        </authorList>
    </citation>
    <scope>NUCLEOTIDE SEQUENCE</scope>
    <source>
        <strain evidence="1">Expedition CK06-06</strain>
    </source>
</reference>
<feature type="non-terminal residue" evidence="1">
    <location>
        <position position="352"/>
    </location>
</feature>